<comment type="caution">
    <text evidence="2">The sequence shown here is derived from an EMBL/GenBank/DDBJ whole genome shotgun (WGS) entry which is preliminary data.</text>
</comment>
<dbReference type="InterPro" id="IPR013651">
    <property type="entry name" value="ATP-grasp_RimK-type"/>
</dbReference>
<gene>
    <name evidence="2" type="ORF">E6K78_10600</name>
</gene>
<organism evidence="2 3">
    <name type="scientific">Eiseniibacteriota bacterium</name>
    <dbReference type="NCBI Taxonomy" id="2212470"/>
    <lineage>
        <taxon>Bacteria</taxon>
        <taxon>Candidatus Eiseniibacteriota</taxon>
    </lineage>
</organism>
<dbReference type="SUPFAM" id="SSF56059">
    <property type="entry name" value="Glutathione synthetase ATP-binding domain-like"/>
    <property type="match status" value="1"/>
</dbReference>
<accession>A0A538TIF0</accession>
<reference evidence="2 3" key="1">
    <citation type="journal article" date="2019" name="Nat. Microbiol.">
        <title>Mediterranean grassland soil C-N compound turnover is dependent on rainfall and depth, and is mediated by genomically divergent microorganisms.</title>
        <authorList>
            <person name="Diamond S."/>
            <person name="Andeer P.F."/>
            <person name="Li Z."/>
            <person name="Crits-Christoph A."/>
            <person name="Burstein D."/>
            <person name="Anantharaman K."/>
            <person name="Lane K.R."/>
            <person name="Thomas B.C."/>
            <person name="Pan C."/>
            <person name="Northen T.R."/>
            <person name="Banfield J.F."/>
        </authorList>
    </citation>
    <scope>NUCLEOTIDE SEQUENCE [LARGE SCALE GENOMIC DNA]</scope>
    <source>
        <strain evidence="2">WS_8</strain>
    </source>
</reference>
<dbReference type="Proteomes" id="UP000316609">
    <property type="component" value="Unassembled WGS sequence"/>
</dbReference>
<evidence type="ECO:0000259" key="1">
    <source>
        <dbReference type="Pfam" id="PF08443"/>
    </source>
</evidence>
<proteinExistence type="predicted"/>
<name>A0A538TIF0_UNCEI</name>
<dbReference type="Gene3D" id="3.30.470.20">
    <property type="entry name" value="ATP-grasp fold, B domain"/>
    <property type="match status" value="1"/>
</dbReference>
<protein>
    <recommendedName>
        <fullName evidence="1">ATP-grasp fold RimK-type domain-containing protein</fullName>
    </recommendedName>
</protein>
<dbReference type="AlphaFoldDB" id="A0A538TIF0"/>
<feature type="domain" description="ATP-grasp fold RimK-type" evidence="1">
    <location>
        <begin position="9"/>
        <end position="97"/>
    </location>
</feature>
<sequence>MPSGSEPIFAQRYHKPEGRDRKLYCIDGQVFGVLRVWPARTYEEKLGEPFTVTAELRDIALRCGEVFGIDLFGLDVIESNGKAYVVDVSSFPGFKGVPDAALRLAEYIYSAADRALEERGPVAVPREKVSA</sequence>
<dbReference type="EMBL" id="VBOY01000109">
    <property type="protein sequence ID" value="TMQ63394.1"/>
    <property type="molecule type" value="Genomic_DNA"/>
</dbReference>
<evidence type="ECO:0000313" key="2">
    <source>
        <dbReference type="EMBL" id="TMQ63394.1"/>
    </source>
</evidence>
<dbReference type="Pfam" id="PF08443">
    <property type="entry name" value="RimK"/>
    <property type="match status" value="1"/>
</dbReference>
<evidence type="ECO:0000313" key="3">
    <source>
        <dbReference type="Proteomes" id="UP000316609"/>
    </source>
</evidence>